<gene>
    <name evidence="3" type="primary">g7285</name>
    <name evidence="3" type="ORF">VP750_LOCUS6238</name>
</gene>
<evidence type="ECO:0000256" key="1">
    <source>
        <dbReference type="ARBA" id="ARBA00004430"/>
    </source>
</evidence>
<protein>
    <submittedName>
        <fullName evidence="3">G7285 protein</fullName>
    </submittedName>
</protein>
<accession>A0ABP1FZV9</accession>
<reference evidence="3 4" key="1">
    <citation type="submission" date="2024-06" db="EMBL/GenBank/DDBJ databases">
        <authorList>
            <person name="Kraege A."/>
            <person name="Thomma B."/>
        </authorList>
    </citation>
    <scope>NUCLEOTIDE SEQUENCE [LARGE SCALE GENOMIC DNA]</scope>
</reference>
<dbReference type="Pfam" id="PF13516">
    <property type="entry name" value="LRR_6"/>
    <property type="match status" value="2"/>
</dbReference>
<dbReference type="InterPro" id="IPR032675">
    <property type="entry name" value="LRR_dom_sf"/>
</dbReference>
<sequence>MERDGHDSSITEEEESLRIKITEAKAELESAEAAGNNIDLKRHRAKIVQLRDGLNQIMKRKCEAIEKGQMKCAEERFEACVIKAVEKAMNKYIPVIADGVMEHLKIYKAFNNRVSRDTIYKILGLINSAYIRQAYDSSIPCCFMEDELPPLQSCLSEYKWEMGGRLDIQKGFRWVNDNLCLEGTIAIPVHNEGWKNTVMDTFDVDITASGTMFLIVLDVAEVRDLLVNPTQEQLTENLRYLVGVYYAEPQECVTLDGVMSIWPQAVVQALALNQMTDKSRGDYFIPFIAGDFSTHTVLHMSYSSTGKDGGLHAAKGGGLEEGAQELAIRYMKHLLCKTKEVISKALQGKYKRPSTSKTLKMEGYWHDAPPPDIEGSALLSLPELRVLRAHRWHIYFEFEPGTDSVGNDDHAKLTLTELRTSTCSHEYYEGLLHAALRGGELETLTFSGVFEDTMCNDIPHLWAEATALTYLRFRDCMVDRLPDLQAAQGLKCLIFDCAEYFGEAEDLRQLSSLTGLTKLHLGCRLYNGSCLPPVLGHLSALVALSIPWSEAVTPELAEKVARLSNLQDLDLPCDPMSHNRWRGVHRDQGDLCCPLLALTRLTALRLGAGLDVRDRELNAIRHLKHLRSLNLTGGKVTDSGLRMLTGLTALRSLRLTFCDGISDEGFRTVVIPLSRHSLAHVEVKGCSNITSISSATSMGVVCCEINLQR</sequence>
<comment type="caution">
    <text evidence="3">The sequence shown here is derived from an EMBL/GenBank/DDBJ whole genome shotgun (WGS) entry which is preliminary data.</text>
</comment>
<name>A0ABP1FZV9_9CHLO</name>
<dbReference type="PANTHER" id="PTHR13318">
    <property type="entry name" value="PARTNER OF PAIRED, ISOFORM B-RELATED"/>
    <property type="match status" value="1"/>
</dbReference>
<dbReference type="SUPFAM" id="SSF52058">
    <property type="entry name" value="L domain-like"/>
    <property type="match status" value="1"/>
</dbReference>
<dbReference type="InterPro" id="IPR001611">
    <property type="entry name" value="Leu-rich_rpt"/>
</dbReference>
<dbReference type="Gene3D" id="3.80.10.10">
    <property type="entry name" value="Ribonuclease Inhibitor"/>
    <property type="match status" value="1"/>
</dbReference>
<dbReference type="EMBL" id="CAXHTA020000011">
    <property type="protein sequence ID" value="CAL5224579.1"/>
    <property type="molecule type" value="Genomic_DNA"/>
</dbReference>
<keyword evidence="2" id="KW-0175">Coiled coil</keyword>
<keyword evidence="4" id="KW-1185">Reference proteome</keyword>
<evidence type="ECO:0000256" key="2">
    <source>
        <dbReference type="SAM" id="Coils"/>
    </source>
</evidence>
<dbReference type="PANTHER" id="PTHR13318:SF162">
    <property type="entry name" value="LEUCINE-RICH REPEAT FAMILY PROTEIN"/>
    <property type="match status" value="1"/>
</dbReference>
<comment type="subcellular location">
    <subcellularLocation>
        <location evidence="1">Cytoplasm</location>
        <location evidence="1">Cytoskeleton</location>
        <location evidence="1">Cilium axoneme</location>
    </subcellularLocation>
</comment>
<dbReference type="Proteomes" id="UP001497392">
    <property type="component" value="Unassembled WGS sequence"/>
</dbReference>
<feature type="coiled-coil region" evidence="2">
    <location>
        <begin position="14"/>
        <end position="60"/>
    </location>
</feature>
<organism evidence="3 4">
    <name type="scientific">Coccomyxa viridis</name>
    <dbReference type="NCBI Taxonomy" id="1274662"/>
    <lineage>
        <taxon>Eukaryota</taxon>
        <taxon>Viridiplantae</taxon>
        <taxon>Chlorophyta</taxon>
        <taxon>core chlorophytes</taxon>
        <taxon>Trebouxiophyceae</taxon>
        <taxon>Trebouxiophyceae incertae sedis</taxon>
        <taxon>Coccomyxaceae</taxon>
        <taxon>Coccomyxa</taxon>
    </lineage>
</organism>
<evidence type="ECO:0000313" key="3">
    <source>
        <dbReference type="EMBL" id="CAL5224579.1"/>
    </source>
</evidence>
<evidence type="ECO:0000313" key="4">
    <source>
        <dbReference type="Proteomes" id="UP001497392"/>
    </source>
</evidence>
<proteinExistence type="predicted"/>